<dbReference type="Proteomes" id="UP000305417">
    <property type="component" value="Unassembled WGS sequence"/>
</dbReference>
<sequence length="132" mass="15656">MKKLLKLSISRDIFEAILSKNVSFLEKEASSYWKKELLEPKFEDNKILYDIYKIEKIILTNGLGNDKPQITIEIDNLEYDKSRGFFIFHFGKILEQKNISNVVDEKDILIKKLLDEKKELMKIIDEIKKVKF</sequence>
<reference evidence="1 4" key="2">
    <citation type="submission" date="2020-05" db="EMBL/GenBank/DDBJ databases">
        <title>Complete genome sequencing of Campylobacter and Arcobacter type strains.</title>
        <authorList>
            <person name="Miller W.G."/>
            <person name="Yee E."/>
        </authorList>
    </citation>
    <scope>NUCLEOTIDE SEQUENCE [LARGE SCALE GENOMIC DNA]</scope>
    <source>
        <strain evidence="1 4">LMG 21996</strain>
    </source>
</reference>
<dbReference type="EMBL" id="VBUC01000002">
    <property type="protein sequence ID" value="TLT01526.1"/>
    <property type="molecule type" value="Genomic_DNA"/>
</dbReference>
<evidence type="ECO:0000313" key="2">
    <source>
        <dbReference type="EMBL" id="TLT01526.1"/>
    </source>
</evidence>
<evidence type="ECO:0000313" key="3">
    <source>
        <dbReference type="Proteomes" id="UP000305417"/>
    </source>
</evidence>
<accession>A0A7L5JPX2</accession>
<dbReference type="Proteomes" id="UP000509513">
    <property type="component" value="Chromosome"/>
</dbReference>
<gene>
    <name evidence="1" type="ORF">ACBT_1346</name>
    <name evidence="2" type="ORF">FE247_01185</name>
</gene>
<dbReference type="RefSeq" id="WP_034218522.1">
    <property type="nucleotide sequence ID" value="NZ_CP054051.1"/>
</dbReference>
<dbReference type="KEGG" id="acib:ACBT_1346"/>
<dbReference type="EMBL" id="CP054051">
    <property type="protein sequence ID" value="QKJ27255.1"/>
    <property type="molecule type" value="Genomic_DNA"/>
</dbReference>
<evidence type="ECO:0000313" key="1">
    <source>
        <dbReference type="EMBL" id="QKJ27255.1"/>
    </source>
</evidence>
<keyword evidence="3" id="KW-1185">Reference proteome</keyword>
<proteinExistence type="predicted"/>
<organism evidence="1 4">
    <name type="scientific">Aliarcobacter cibarius</name>
    <dbReference type="NCBI Taxonomy" id="255507"/>
    <lineage>
        <taxon>Bacteria</taxon>
        <taxon>Pseudomonadati</taxon>
        <taxon>Campylobacterota</taxon>
        <taxon>Epsilonproteobacteria</taxon>
        <taxon>Campylobacterales</taxon>
        <taxon>Arcobacteraceae</taxon>
        <taxon>Aliarcobacter</taxon>
    </lineage>
</organism>
<reference evidence="2 3" key="1">
    <citation type="submission" date="2019-05" db="EMBL/GenBank/DDBJ databases">
        <title>Arcobacter cibarius and Arcobacter thereius providing challenges in identification an antibiotic susceptibility and Quinolone resistance.</title>
        <authorList>
            <person name="Busch A."/>
            <person name="Hanel I."/>
            <person name="Hotzel H."/>
            <person name="Tomaso H."/>
        </authorList>
    </citation>
    <scope>NUCLEOTIDE SEQUENCE [LARGE SCALE GENOMIC DNA]</scope>
    <source>
        <strain evidence="2 3">16CS0831-2</strain>
    </source>
</reference>
<protein>
    <submittedName>
        <fullName evidence="1">Uncharacterized protein</fullName>
    </submittedName>
</protein>
<evidence type="ECO:0000313" key="4">
    <source>
        <dbReference type="Proteomes" id="UP000509513"/>
    </source>
</evidence>
<name>A0A7L5JPX2_9BACT</name>
<dbReference type="OrthoDB" id="9772835at2"/>
<dbReference type="AlphaFoldDB" id="A0A7L5JPX2"/>